<dbReference type="EMBL" id="QJKB01000029">
    <property type="protein sequence ID" value="PXX33718.1"/>
    <property type="molecule type" value="Genomic_DNA"/>
</dbReference>
<name>A0A318IJK2_9BURK</name>
<evidence type="ECO:0000313" key="2">
    <source>
        <dbReference type="Proteomes" id="UP000247792"/>
    </source>
</evidence>
<dbReference type="RefSeq" id="WP_110258509.1">
    <property type="nucleotide sequence ID" value="NZ_QJKB01000029.1"/>
</dbReference>
<dbReference type="AlphaFoldDB" id="A0A318IJK2"/>
<dbReference type="Proteomes" id="UP000247792">
    <property type="component" value="Unassembled WGS sequence"/>
</dbReference>
<gene>
    <name evidence="1" type="ORF">DFR42_12914</name>
</gene>
<organism evidence="1 2">
    <name type="scientific">Undibacterium pigrum</name>
    <dbReference type="NCBI Taxonomy" id="401470"/>
    <lineage>
        <taxon>Bacteria</taxon>
        <taxon>Pseudomonadati</taxon>
        <taxon>Pseudomonadota</taxon>
        <taxon>Betaproteobacteria</taxon>
        <taxon>Burkholderiales</taxon>
        <taxon>Oxalobacteraceae</taxon>
        <taxon>Undibacterium</taxon>
    </lineage>
</organism>
<reference evidence="1 2" key="1">
    <citation type="submission" date="2018-05" db="EMBL/GenBank/DDBJ databases">
        <title>Genomic Encyclopedia of Type Strains, Phase IV (KMG-IV): sequencing the most valuable type-strain genomes for metagenomic binning, comparative biology and taxonomic classification.</title>
        <authorList>
            <person name="Goeker M."/>
        </authorList>
    </citation>
    <scope>NUCLEOTIDE SEQUENCE [LARGE SCALE GENOMIC DNA]</scope>
    <source>
        <strain evidence="1 2">DSM 19792</strain>
    </source>
</reference>
<keyword evidence="2" id="KW-1185">Reference proteome</keyword>
<evidence type="ECO:0000313" key="1">
    <source>
        <dbReference type="EMBL" id="PXX33718.1"/>
    </source>
</evidence>
<sequence>MTSAAQFIDMYEQGIYTTDEIVSMFITWAAEHAPASYMPDLPAELVEQIKEEVKHPPNSSEEVLFLHRDPIRELNWFKGAWVLHDHFFQVRDK</sequence>
<protein>
    <submittedName>
        <fullName evidence="1">Uncharacterized protein</fullName>
    </submittedName>
</protein>
<accession>A0A318IJK2</accession>
<proteinExistence type="predicted"/>
<comment type="caution">
    <text evidence="1">The sequence shown here is derived from an EMBL/GenBank/DDBJ whole genome shotgun (WGS) entry which is preliminary data.</text>
</comment>